<dbReference type="GO" id="GO:0005764">
    <property type="term" value="C:lysosome"/>
    <property type="evidence" value="ECO:0007669"/>
    <property type="project" value="TreeGrafter"/>
</dbReference>
<dbReference type="PIRSF" id="PIRSF001092">
    <property type="entry name" value="Alpha-L-fucosidase"/>
    <property type="match status" value="1"/>
</dbReference>
<dbReference type="EMBL" id="WKLP01000010">
    <property type="protein sequence ID" value="MRY11473.1"/>
    <property type="molecule type" value="Genomic_DNA"/>
</dbReference>
<comment type="caution">
    <text evidence="9">The sequence shown here is derived from an EMBL/GenBank/DDBJ whole genome shotgun (WGS) entry which is preliminary data.</text>
</comment>
<dbReference type="Gene3D" id="2.60.40.1180">
    <property type="entry name" value="Golgi alpha-mannosidase II"/>
    <property type="match status" value="1"/>
</dbReference>
<dbReference type="Pfam" id="PF01120">
    <property type="entry name" value="Alpha_L_fucos"/>
    <property type="match status" value="1"/>
</dbReference>
<comment type="similarity">
    <text evidence="2">Belongs to the glycosyl hydrolase 29 family.</text>
</comment>
<evidence type="ECO:0000256" key="6">
    <source>
        <dbReference type="ARBA" id="ARBA00023295"/>
    </source>
</evidence>
<dbReference type="GO" id="GO:0016139">
    <property type="term" value="P:glycoside catabolic process"/>
    <property type="evidence" value="ECO:0007669"/>
    <property type="project" value="TreeGrafter"/>
</dbReference>
<dbReference type="InterPro" id="IPR057739">
    <property type="entry name" value="Glyco_hydro_29_N"/>
</dbReference>
<feature type="chain" id="PRO_5026228943" description="alpha-L-fucosidase" evidence="7">
    <location>
        <begin position="19"/>
        <end position="524"/>
    </location>
</feature>
<evidence type="ECO:0000256" key="1">
    <source>
        <dbReference type="ARBA" id="ARBA00004071"/>
    </source>
</evidence>
<dbReference type="GO" id="GO:0006004">
    <property type="term" value="P:fucose metabolic process"/>
    <property type="evidence" value="ECO:0007669"/>
    <property type="project" value="InterPro"/>
</dbReference>
<dbReference type="GO" id="GO:0004560">
    <property type="term" value="F:alpha-L-fucosidase activity"/>
    <property type="evidence" value="ECO:0007669"/>
    <property type="project" value="InterPro"/>
</dbReference>
<proteinExistence type="inferred from homology"/>
<dbReference type="SUPFAM" id="SSF51445">
    <property type="entry name" value="(Trans)glycosidases"/>
    <property type="match status" value="1"/>
</dbReference>
<organism evidence="9">
    <name type="scientific">Parabacteroides goldsteinii</name>
    <dbReference type="NCBI Taxonomy" id="328812"/>
    <lineage>
        <taxon>Bacteria</taxon>
        <taxon>Pseudomonadati</taxon>
        <taxon>Bacteroidota</taxon>
        <taxon>Bacteroidia</taxon>
        <taxon>Bacteroidales</taxon>
        <taxon>Tannerellaceae</taxon>
        <taxon>Parabacteroides</taxon>
    </lineage>
</organism>
<dbReference type="PANTHER" id="PTHR10030">
    <property type="entry name" value="ALPHA-L-FUCOSIDASE"/>
    <property type="match status" value="1"/>
</dbReference>
<keyword evidence="6" id="KW-0326">Glycosidase</keyword>
<gene>
    <name evidence="9" type="ORF">GKE01_08325</name>
</gene>
<dbReference type="EC" id="3.2.1.51" evidence="3"/>
<feature type="domain" description="Glycoside hydrolase family 29 N-terminal" evidence="8">
    <location>
        <begin position="15"/>
        <end position="393"/>
    </location>
</feature>
<dbReference type="InterPro" id="IPR017853">
    <property type="entry name" value="GH"/>
</dbReference>
<evidence type="ECO:0000256" key="3">
    <source>
        <dbReference type="ARBA" id="ARBA00012662"/>
    </source>
</evidence>
<dbReference type="PANTHER" id="PTHR10030:SF37">
    <property type="entry name" value="ALPHA-L-FUCOSIDASE-RELATED"/>
    <property type="match status" value="1"/>
</dbReference>
<dbReference type="AlphaFoldDB" id="A0A6G1ZBZ6"/>
<dbReference type="Gene3D" id="3.20.20.80">
    <property type="entry name" value="Glycosidases"/>
    <property type="match status" value="1"/>
</dbReference>
<evidence type="ECO:0000313" key="9">
    <source>
        <dbReference type="EMBL" id="MRY11473.1"/>
    </source>
</evidence>
<evidence type="ECO:0000256" key="2">
    <source>
        <dbReference type="ARBA" id="ARBA00007951"/>
    </source>
</evidence>
<keyword evidence="5" id="KW-0378">Hydrolase</keyword>
<dbReference type="InterPro" id="IPR013780">
    <property type="entry name" value="Glyco_hydro_b"/>
</dbReference>
<evidence type="ECO:0000256" key="4">
    <source>
        <dbReference type="ARBA" id="ARBA00022729"/>
    </source>
</evidence>
<name>A0A6G1ZBZ6_9BACT</name>
<feature type="signal peptide" evidence="7">
    <location>
        <begin position="1"/>
        <end position="18"/>
    </location>
</feature>
<keyword evidence="4 7" id="KW-0732">Signal</keyword>
<dbReference type="SMART" id="SM00812">
    <property type="entry name" value="Alpha_L_fucos"/>
    <property type="match status" value="1"/>
</dbReference>
<dbReference type="InterPro" id="IPR016286">
    <property type="entry name" value="FUC_metazoa-typ"/>
</dbReference>
<reference evidence="9" key="1">
    <citation type="journal article" date="2019" name="Nat. Med.">
        <title>A library of human gut bacterial isolates paired with longitudinal multiomics data enables mechanistic microbiome research.</title>
        <authorList>
            <person name="Poyet M."/>
            <person name="Groussin M."/>
            <person name="Gibbons S.M."/>
            <person name="Avila-Pacheco J."/>
            <person name="Jiang X."/>
            <person name="Kearney S.M."/>
            <person name="Perrotta A.R."/>
            <person name="Berdy B."/>
            <person name="Zhao S."/>
            <person name="Lieberman T.D."/>
            <person name="Swanson P.K."/>
            <person name="Smith M."/>
            <person name="Roesemann S."/>
            <person name="Alexander J.E."/>
            <person name="Rich S.A."/>
            <person name="Livny J."/>
            <person name="Vlamakis H."/>
            <person name="Clish C."/>
            <person name="Bullock K."/>
            <person name="Deik A."/>
            <person name="Scott J."/>
            <person name="Pierce K.A."/>
            <person name="Xavier R.J."/>
            <person name="Alm E.J."/>
        </authorList>
    </citation>
    <scope>NUCLEOTIDE SEQUENCE</scope>
    <source>
        <strain evidence="9">BIOML-A4</strain>
    </source>
</reference>
<dbReference type="InterPro" id="IPR000933">
    <property type="entry name" value="Glyco_hydro_29"/>
</dbReference>
<sequence length="524" mass="59344">MKLKSLFLLLCASTNVMAQYYAPSYSSLQQYKCPDWIKEAKFGIYCHWNAQSASKSENNGWYAREMYIEGSAAYNDHLRNWGHPSEVGYKDVVEAWNADKFDAKEWVSLFKEAGAKFVLTMAVHHDNFDMWDSKYQPKWNSTHYGPKVDVCKMIRDETLKAGMRWGVTTHLERSYSWFQTNKGADKTGVKAGIPYDGNMLEYQDLYHEYPNFADLGPDFCQLRSPMVSPQSWKEMWKNRSIDLISRYHPDFFYIDGALPYTDDGGKVGMEVESFFLNHNAEQHGGVCEGFFGIKDIKHHGVFYPGAASILLERAYSDRIQEEPQLSDESIGAWFHTGKSDYYTVNRILSSMVDVVAKNCIFLLNIPPKADGSFDPEAVSMLKEIGAWLDVNGDAIYGTSPWKTFGEGSVRYTTKGNNLNVIVCSKLENDLLLASLKGWKNSDIKSIRLLGREGNVSFKITDFGVLVHIPNDIKDSDKFPTFQIECKDLVNQPFTVVNLQSVKALNEEAAKKFGATGNNGLIPLP</sequence>
<dbReference type="RefSeq" id="WP_010802712.1">
    <property type="nucleotide sequence ID" value="NZ_CAJSYT010000015.1"/>
</dbReference>
<evidence type="ECO:0000256" key="5">
    <source>
        <dbReference type="ARBA" id="ARBA00022801"/>
    </source>
</evidence>
<evidence type="ECO:0000256" key="7">
    <source>
        <dbReference type="SAM" id="SignalP"/>
    </source>
</evidence>
<evidence type="ECO:0000259" key="8">
    <source>
        <dbReference type="Pfam" id="PF01120"/>
    </source>
</evidence>
<comment type="function">
    <text evidence="1">Alpha-L-fucosidase is responsible for hydrolyzing the alpha-1,6-linked fucose joined to the reducing-end N-acetylglucosamine of the carbohydrate moieties of glycoproteins.</text>
</comment>
<protein>
    <recommendedName>
        <fullName evidence="3">alpha-L-fucosidase</fullName>
        <ecNumber evidence="3">3.2.1.51</ecNumber>
    </recommendedName>
</protein>
<accession>A0A6G1ZBZ6</accession>